<accession>A0ABS1WWT7</accession>
<dbReference type="EMBL" id="JAEVLS010000002">
    <property type="protein sequence ID" value="MBM0105444.1"/>
    <property type="molecule type" value="Genomic_DNA"/>
</dbReference>
<name>A0ABS1WWT7_9GAMM</name>
<proteinExistence type="predicted"/>
<evidence type="ECO:0000313" key="2">
    <source>
        <dbReference type="Proteomes" id="UP000661077"/>
    </source>
</evidence>
<comment type="caution">
    <text evidence="1">The sequence shown here is derived from an EMBL/GenBank/DDBJ whole genome shotgun (WGS) entry which is preliminary data.</text>
</comment>
<dbReference type="Proteomes" id="UP000661077">
    <property type="component" value="Unassembled WGS sequence"/>
</dbReference>
<evidence type="ECO:0000313" key="1">
    <source>
        <dbReference type="EMBL" id="MBM0105444.1"/>
    </source>
</evidence>
<sequence length="166" mass="18077">MVEVDETDRTEPAISTLQTMPEPTMRMPRLIEAPPAPALPPTESVAPTAPIRDWRGSLDAAATAVVAKAIKDGSYHPLGPVERERAGSTMAPSVFETPRRKAGDIDHDPVSGRTLIWHNENCFTELRFPTIKDPNALVGAPNPPKCMRSIGERKARGDLFESMGKP</sequence>
<organism evidence="1 2">
    <name type="scientific">Steroidobacter gossypii</name>
    <dbReference type="NCBI Taxonomy" id="2805490"/>
    <lineage>
        <taxon>Bacteria</taxon>
        <taxon>Pseudomonadati</taxon>
        <taxon>Pseudomonadota</taxon>
        <taxon>Gammaproteobacteria</taxon>
        <taxon>Steroidobacterales</taxon>
        <taxon>Steroidobacteraceae</taxon>
        <taxon>Steroidobacter</taxon>
    </lineage>
</organism>
<reference evidence="1 2" key="1">
    <citation type="journal article" date="2021" name="Int. J. Syst. Evol. Microbiol.">
        <title>Steroidobacter gossypii sp. nov., isolated from soil of cotton cropping field.</title>
        <authorList>
            <person name="Huang R."/>
            <person name="Yang S."/>
            <person name="Zhen C."/>
            <person name="Liu W."/>
        </authorList>
    </citation>
    <scope>NUCLEOTIDE SEQUENCE [LARGE SCALE GENOMIC DNA]</scope>
    <source>
        <strain evidence="1 2">S1-65</strain>
    </source>
</reference>
<protein>
    <submittedName>
        <fullName evidence="1">Uncharacterized protein</fullName>
    </submittedName>
</protein>
<keyword evidence="2" id="KW-1185">Reference proteome</keyword>
<gene>
    <name evidence="1" type="ORF">JM946_11830</name>
</gene>
<dbReference type="RefSeq" id="WP_203167484.1">
    <property type="nucleotide sequence ID" value="NZ_JAEVLS010000002.1"/>
</dbReference>